<dbReference type="STRING" id="90262.A0A1X2IVJ7"/>
<evidence type="ECO:0000256" key="2">
    <source>
        <dbReference type="ARBA" id="ARBA00022980"/>
    </source>
</evidence>
<sequence>MDKCLYIKHRVLDYGRAKRSQNLSPTLIQVEGGVQTTKDAQFYFGKRLVYVYCAKREGNGSKGRIIRGPRHSSSWDLQRCQSSFPQQLSSEVFRCVYPCGMILES</sequence>
<keyword evidence="5" id="KW-1185">Reference proteome</keyword>
<dbReference type="AlphaFoldDB" id="A0A1X2IVJ7"/>
<keyword evidence="2 4" id="KW-0689">Ribosomal protein</keyword>
<dbReference type="InterPro" id="IPR038661">
    <property type="entry name" value="Ribosomal_eL33_sf"/>
</dbReference>
<dbReference type="Gene3D" id="2.40.10.190">
    <property type="entry name" value="translation elongation factor selb, chain A, domain 4"/>
    <property type="match status" value="1"/>
</dbReference>
<evidence type="ECO:0000256" key="3">
    <source>
        <dbReference type="ARBA" id="ARBA00023274"/>
    </source>
</evidence>
<dbReference type="InterPro" id="IPR001780">
    <property type="entry name" value="Ribosomal_eL33"/>
</dbReference>
<dbReference type="GO" id="GO:1990904">
    <property type="term" value="C:ribonucleoprotein complex"/>
    <property type="evidence" value="ECO:0007669"/>
    <property type="project" value="UniProtKB-KW"/>
</dbReference>
<gene>
    <name evidence="4" type="ORF">BCR42DRAFT_432757</name>
</gene>
<dbReference type="GO" id="GO:0006412">
    <property type="term" value="P:translation"/>
    <property type="evidence" value="ECO:0007669"/>
    <property type="project" value="InterPro"/>
</dbReference>
<reference evidence="4 5" key="1">
    <citation type="submission" date="2016-07" db="EMBL/GenBank/DDBJ databases">
        <title>Pervasive Adenine N6-methylation of Active Genes in Fungi.</title>
        <authorList>
            <consortium name="DOE Joint Genome Institute"/>
            <person name="Mondo S.J."/>
            <person name="Dannebaum R.O."/>
            <person name="Kuo R.C."/>
            <person name="Labutti K."/>
            <person name="Haridas S."/>
            <person name="Kuo A."/>
            <person name="Salamov A."/>
            <person name="Ahrendt S.R."/>
            <person name="Lipzen A."/>
            <person name="Sullivan W."/>
            <person name="Andreopoulos W.B."/>
            <person name="Clum A."/>
            <person name="Lindquist E."/>
            <person name="Daum C."/>
            <person name="Ramamoorthy G.K."/>
            <person name="Gryganskyi A."/>
            <person name="Culley D."/>
            <person name="Magnuson J.K."/>
            <person name="James T.Y."/>
            <person name="O'Malley M.A."/>
            <person name="Stajich J.E."/>
            <person name="Spatafora J.W."/>
            <person name="Visel A."/>
            <person name="Grigoriev I.V."/>
        </authorList>
    </citation>
    <scope>NUCLEOTIDE SEQUENCE [LARGE SCALE GENOMIC DNA]</scope>
    <source>
        <strain evidence="4 5">NRRL 1336</strain>
    </source>
</reference>
<protein>
    <submittedName>
        <fullName evidence="4">60S ribosomal protein L33-A-like protein</fullName>
    </submittedName>
</protein>
<dbReference type="PANTHER" id="PTHR10902">
    <property type="entry name" value="60S RIBOSOMAL PROTEIN L35A"/>
    <property type="match status" value="1"/>
</dbReference>
<dbReference type="SUPFAM" id="SSF50447">
    <property type="entry name" value="Translation proteins"/>
    <property type="match status" value="1"/>
</dbReference>
<keyword evidence="3" id="KW-0687">Ribonucleoprotein</keyword>
<comment type="similarity">
    <text evidence="1">Belongs to the eukaryotic ribosomal protein eL33 family.</text>
</comment>
<accession>A0A1X2IVJ7</accession>
<evidence type="ECO:0000256" key="1">
    <source>
        <dbReference type="ARBA" id="ARBA00009269"/>
    </source>
</evidence>
<evidence type="ECO:0000313" key="5">
    <source>
        <dbReference type="Proteomes" id="UP000193560"/>
    </source>
</evidence>
<organism evidence="4 5">
    <name type="scientific">Absidia repens</name>
    <dbReference type="NCBI Taxonomy" id="90262"/>
    <lineage>
        <taxon>Eukaryota</taxon>
        <taxon>Fungi</taxon>
        <taxon>Fungi incertae sedis</taxon>
        <taxon>Mucoromycota</taxon>
        <taxon>Mucoromycotina</taxon>
        <taxon>Mucoromycetes</taxon>
        <taxon>Mucorales</taxon>
        <taxon>Cunninghamellaceae</taxon>
        <taxon>Absidia</taxon>
    </lineage>
</organism>
<name>A0A1X2IVJ7_9FUNG</name>
<comment type="caution">
    <text evidence="4">The sequence shown here is derived from an EMBL/GenBank/DDBJ whole genome shotgun (WGS) entry which is preliminary data.</text>
</comment>
<dbReference type="GO" id="GO:0005840">
    <property type="term" value="C:ribosome"/>
    <property type="evidence" value="ECO:0007669"/>
    <property type="project" value="UniProtKB-KW"/>
</dbReference>
<dbReference type="InterPro" id="IPR009000">
    <property type="entry name" value="Transl_B-barrel_sf"/>
</dbReference>
<dbReference type="GO" id="GO:0003735">
    <property type="term" value="F:structural constituent of ribosome"/>
    <property type="evidence" value="ECO:0007669"/>
    <property type="project" value="InterPro"/>
</dbReference>
<dbReference type="Proteomes" id="UP000193560">
    <property type="component" value="Unassembled WGS sequence"/>
</dbReference>
<dbReference type="Pfam" id="PF01247">
    <property type="entry name" value="Ribosomal_L35Ae"/>
    <property type="match status" value="1"/>
</dbReference>
<dbReference type="OrthoDB" id="1166329at2759"/>
<evidence type="ECO:0000313" key="4">
    <source>
        <dbReference type="EMBL" id="ORZ23074.1"/>
    </source>
</evidence>
<dbReference type="EMBL" id="MCGE01000003">
    <property type="protein sequence ID" value="ORZ23074.1"/>
    <property type="molecule type" value="Genomic_DNA"/>
</dbReference>
<proteinExistence type="inferred from homology"/>